<sequence>MSYHSSATDWSNYDTSMAHPSMSPLDPAMPVSPHRQVAPQSYHYQSPLAPRPTQLPPTPAAVPPGSHPWPPNADALYWPTHVSSPMPMKGATHHNSLPPLGQPLPFNHQDPVGASPVNQDQEVEEVCSQSPVPLLRPTPGMFECEIIFLMYCARKNKHKKTSWVATRRQVQREDVNMVQLPHY</sequence>
<comment type="caution">
    <text evidence="2">The sequence shown here is derived from an EMBL/GenBank/DDBJ whole genome shotgun (WGS) entry which is preliminary data.</text>
</comment>
<feature type="region of interest" description="Disordered" evidence="1">
    <location>
        <begin position="44"/>
        <end position="66"/>
    </location>
</feature>
<proteinExistence type="predicted"/>
<feature type="compositionally biased region" description="Pro residues" evidence="1">
    <location>
        <begin position="49"/>
        <end position="66"/>
    </location>
</feature>
<evidence type="ECO:0000313" key="2">
    <source>
        <dbReference type="EMBL" id="KAA1079007.1"/>
    </source>
</evidence>
<organism evidence="2 3">
    <name type="scientific">Puccinia graminis f. sp. tritici</name>
    <dbReference type="NCBI Taxonomy" id="56615"/>
    <lineage>
        <taxon>Eukaryota</taxon>
        <taxon>Fungi</taxon>
        <taxon>Dikarya</taxon>
        <taxon>Basidiomycota</taxon>
        <taxon>Pucciniomycotina</taxon>
        <taxon>Pucciniomycetes</taxon>
        <taxon>Pucciniales</taxon>
        <taxon>Pucciniaceae</taxon>
        <taxon>Puccinia</taxon>
    </lineage>
</organism>
<evidence type="ECO:0000313" key="3">
    <source>
        <dbReference type="Proteomes" id="UP000325313"/>
    </source>
</evidence>
<dbReference type="EMBL" id="VDEP01000445">
    <property type="protein sequence ID" value="KAA1079007.1"/>
    <property type="molecule type" value="Genomic_DNA"/>
</dbReference>
<dbReference type="AlphaFoldDB" id="A0A5B0MPR3"/>
<gene>
    <name evidence="2" type="ORF">PGTUg99_021157</name>
</gene>
<evidence type="ECO:0000256" key="1">
    <source>
        <dbReference type="SAM" id="MobiDB-lite"/>
    </source>
</evidence>
<dbReference type="Proteomes" id="UP000325313">
    <property type="component" value="Unassembled WGS sequence"/>
</dbReference>
<reference evidence="2 3" key="1">
    <citation type="submission" date="2019-05" db="EMBL/GenBank/DDBJ databases">
        <title>Emergence of the Ug99 lineage of the wheat stem rust pathogen through somatic hybridization.</title>
        <authorList>
            <person name="Li F."/>
            <person name="Upadhyaya N.M."/>
            <person name="Sperschneider J."/>
            <person name="Matny O."/>
            <person name="Nguyen-Phuc H."/>
            <person name="Mago R."/>
            <person name="Raley C."/>
            <person name="Miller M.E."/>
            <person name="Silverstein K.A.T."/>
            <person name="Henningsen E."/>
            <person name="Hirsch C.D."/>
            <person name="Visser B."/>
            <person name="Pretorius Z.A."/>
            <person name="Steffenson B.J."/>
            <person name="Schwessinger B."/>
            <person name="Dodds P.N."/>
            <person name="Figueroa M."/>
        </authorList>
    </citation>
    <scope>NUCLEOTIDE SEQUENCE [LARGE SCALE GENOMIC DNA]</scope>
    <source>
        <strain evidence="2 3">Ug99</strain>
    </source>
</reference>
<protein>
    <submittedName>
        <fullName evidence="2">Uncharacterized protein</fullName>
    </submittedName>
</protein>
<name>A0A5B0MPR3_PUCGR</name>
<accession>A0A5B0MPR3</accession>